<keyword evidence="2" id="KW-1185">Reference proteome</keyword>
<sequence>MMFTHLKLRHPTLVSATPSVPFGNQAKCLIEWGKFIGYALWPVAGENENLPLDTHHPDRETVLYRGGPRCVCNASKRSLLHHRDWIQADGRAACSAESISHILDIEAFNRRGVLDRLDAMRVLLAVVDAGS</sequence>
<geneLocation type="plasmid" evidence="1 2">
    <name>pRinCIP108029b</name>
</geneLocation>
<evidence type="ECO:0000313" key="2">
    <source>
        <dbReference type="Proteomes" id="UP001322785"/>
    </source>
</evidence>
<proteinExistence type="predicted"/>
<name>A0ABZ1DU04_9HYPH</name>
<gene>
    <name evidence="1" type="ORF">U5G49_004794</name>
</gene>
<dbReference type="RefSeq" id="WP_193443907.1">
    <property type="nucleotide sequence ID" value="NZ_BSOQ01000002.1"/>
</dbReference>
<protein>
    <submittedName>
        <fullName evidence="1">Uncharacterized protein</fullName>
    </submittedName>
</protein>
<dbReference type="EMBL" id="CP140636">
    <property type="protein sequence ID" value="WRW39456.1"/>
    <property type="molecule type" value="Genomic_DNA"/>
</dbReference>
<keyword evidence="1" id="KW-0614">Plasmid</keyword>
<reference evidence="1 2" key="1">
    <citation type="submission" date="2023-12" db="EMBL/GenBank/DDBJ databases">
        <authorList>
            <person name="Menendez E."/>
            <person name="Kaur S."/>
            <person name="Flores-Felix J.D."/>
            <person name="diCenzo G.C."/>
            <person name="Peix A."/>
            <person name="Velazquez E."/>
        </authorList>
    </citation>
    <scope>NUCLEOTIDE SEQUENCE [LARGE SCALE GENOMIC DNA]</scope>
    <source>
        <strain evidence="1 2">CIP 108029</strain>
        <plasmid evidence="1 2">pRinCIP108029b</plasmid>
    </source>
</reference>
<evidence type="ECO:0000313" key="1">
    <source>
        <dbReference type="EMBL" id="WRW39456.1"/>
    </source>
</evidence>
<organism evidence="1 2">
    <name type="scientific">Rhizobium indigoferae</name>
    <dbReference type="NCBI Taxonomy" id="158891"/>
    <lineage>
        <taxon>Bacteria</taxon>
        <taxon>Pseudomonadati</taxon>
        <taxon>Pseudomonadota</taxon>
        <taxon>Alphaproteobacteria</taxon>
        <taxon>Hyphomicrobiales</taxon>
        <taxon>Rhizobiaceae</taxon>
        <taxon>Rhizobium/Agrobacterium group</taxon>
        <taxon>Rhizobium</taxon>
    </lineage>
</organism>
<accession>A0ABZ1DU04</accession>
<dbReference type="Proteomes" id="UP001322785">
    <property type="component" value="Plasmid pRinCIP108029b"/>
</dbReference>